<dbReference type="InterPro" id="IPR011959">
    <property type="entry name" value="CHP02270"/>
</dbReference>
<comment type="caution">
    <text evidence="1">The sequence shown here is derived from an EMBL/GenBank/DDBJ whole genome shotgun (WGS) entry which is preliminary data.</text>
</comment>
<dbReference type="EMBL" id="NHNI01000001">
    <property type="protein sequence ID" value="OZY87475.1"/>
    <property type="molecule type" value="Genomic_DNA"/>
</dbReference>
<proteinExistence type="predicted"/>
<accession>A0A266QCA1</accession>
<evidence type="ECO:0000313" key="2">
    <source>
        <dbReference type="Proteomes" id="UP000216101"/>
    </source>
</evidence>
<protein>
    <recommendedName>
        <fullName evidence="3">TIGR02270 family protein</fullName>
    </recommendedName>
</protein>
<dbReference type="AlphaFoldDB" id="A0A266QCA1"/>
<dbReference type="NCBIfam" id="TIGR02270">
    <property type="entry name" value="TIGR02270 family protein"/>
    <property type="match status" value="1"/>
</dbReference>
<dbReference type="Proteomes" id="UP000216101">
    <property type="component" value="Unassembled WGS sequence"/>
</dbReference>
<evidence type="ECO:0000313" key="1">
    <source>
        <dbReference type="EMBL" id="OZY87475.1"/>
    </source>
</evidence>
<keyword evidence="2" id="KW-1185">Reference proteome</keyword>
<gene>
    <name evidence="1" type="ORF">CBP51_11020</name>
</gene>
<organism evidence="1 2">
    <name type="scientific">Cellvibrio mixtus</name>
    <dbReference type="NCBI Taxonomy" id="39650"/>
    <lineage>
        <taxon>Bacteria</taxon>
        <taxon>Pseudomonadati</taxon>
        <taxon>Pseudomonadota</taxon>
        <taxon>Gammaproteobacteria</taxon>
        <taxon>Cellvibrionales</taxon>
        <taxon>Cellvibrionaceae</taxon>
        <taxon>Cellvibrio</taxon>
    </lineage>
</organism>
<dbReference type="RefSeq" id="WP_094984878.1">
    <property type="nucleotide sequence ID" value="NZ_NHNI01000001.1"/>
</dbReference>
<name>A0A266QCA1_9GAMM</name>
<evidence type="ECO:0008006" key="3">
    <source>
        <dbReference type="Google" id="ProtNLM"/>
    </source>
</evidence>
<reference evidence="2" key="1">
    <citation type="submission" date="2017-05" db="EMBL/GenBank/DDBJ databases">
        <authorList>
            <person name="Barney B.M."/>
        </authorList>
    </citation>
    <scope>NUCLEOTIDE SEQUENCE [LARGE SCALE GENOMIC DNA]</scope>
    <source>
        <strain evidence="2">PSBB022</strain>
    </source>
</reference>
<sequence length="428" mass="48077">MTIEAVSSSNLFSIYGHIHERYVDDATFLWLLRSLAVNQPHYNTTDLAELDARIDAQLNGLMTAPEESWALCARALELQQPDNLFTAGVLAFRSLDTRYIQHVVEAGLGSKHTLRGLVAAMAWLPGRLVHSWIKKFLTSKDLNHKYLALAACSARREDPREFLTNMLERDDCLAHPLLHARALRLVGELKRFDLLPALRRGMISDDKDIVFWATWSAILLGEKSIAVNLQSYALNTNPHQVRAMALCFRVLPLETARSWITLLAKDPANNRLVITATASLGDPQAINWLIAQMRTPAVMRLAGEAFTTITGIDLQEHKLVLEELPDLDAHLPDDGAQNEDIELSDDEYLPFPDANKIAAIWQKYQQRYAAAQRYFMGKIISNDLSVSEHLRHVFANGQQRQRQIAALELALLEPAHFLLNHAAKGSAD</sequence>